<dbReference type="PANTHER" id="PTHR48097:SF5">
    <property type="entry name" value="LOW SPECIFICITY L-THREONINE ALDOLASE"/>
    <property type="match status" value="1"/>
</dbReference>
<organism evidence="5 6">
    <name type="scientific">Thiospirochaeta perfilievii</name>
    <dbReference type="NCBI Taxonomy" id="252967"/>
    <lineage>
        <taxon>Bacteria</taxon>
        <taxon>Pseudomonadati</taxon>
        <taxon>Spirochaetota</taxon>
        <taxon>Spirochaetia</taxon>
        <taxon>Spirochaetales</taxon>
        <taxon>Spirochaetaceae</taxon>
        <taxon>Thiospirochaeta</taxon>
    </lineage>
</organism>
<feature type="domain" description="Aromatic amino acid beta-eliminating lyase/threonine aldolase" evidence="4">
    <location>
        <begin position="26"/>
        <end position="287"/>
    </location>
</feature>
<keyword evidence="5" id="KW-0808">Transferase</keyword>
<evidence type="ECO:0000256" key="3">
    <source>
        <dbReference type="ARBA" id="ARBA00022898"/>
    </source>
</evidence>
<evidence type="ECO:0000313" key="5">
    <source>
        <dbReference type="EMBL" id="QEN04289.1"/>
    </source>
</evidence>
<accession>A0A5C1QBP2</accession>
<dbReference type="Pfam" id="PF01212">
    <property type="entry name" value="Beta_elim_lyase"/>
    <property type="match status" value="1"/>
</dbReference>
<dbReference type="Proteomes" id="UP000323824">
    <property type="component" value="Chromosome"/>
</dbReference>
<keyword evidence="6" id="KW-1185">Reference proteome</keyword>
<dbReference type="RefSeq" id="WP_149567537.1">
    <property type="nucleotide sequence ID" value="NZ_CP035807.1"/>
</dbReference>
<dbReference type="InterPro" id="IPR015424">
    <property type="entry name" value="PyrdxlP-dep_Trfase"/>
</dbReference>
<dbReference type="OrthoDB" id="9774495at2"/>
<dbReference type="InterPro" id="IPR015421">
    <property type="entry name" value="PyrdxlP-dep_Trfase_major"/>
</dbReference>
<sequence length="341" mass="38764">MYSFKNDYLDGGHPQILKNLLDTYNSQEDGYGEDIYSQKAKELLKSVIGYHNIDIHFISGGTLTNLLAISSFLKPHEAVISAFSGHIYVHETGAIEATGHKVIPIESKNGKLDPKSILRVLEDHHFEHMVKPKLIYISQSTEIGTIYSKKEIKELRAVCDSKNLLLYIDGARLGSALTSSLNDLTLCDIATYSDAFYIGGTKNGAMLGEALVICNSSLKEDFRYYIKQRGAMLAKGRVLGLQFLTLFEEGLFYELSRHGNEMAKKLQDGIVEHGYFLQFESYTNQIFPILPEKVLLILEEKYQFYRWETLDDDLTVIRLVCSWNTEEKYVDSFLKDLRAII</sequence>
<dbReference type="InterPro" id="IPR001597">
    <property type="entry name" value="ArAA_b-elim_lyase/Thr_aldolase"/>
</dbReference>
<keyword evidence="5" id="KW-0032">Aminotransferase</keyword>
<reference evidence="5 6" key="1">
    <citation type="submission" date="2019-02" db="EMBL/GenBank/DDBJ databases">
        <authorList>
            <person name="Fomenkov A."/>
            <person name="Dubinina G."/>
            <person name="Grabovich M."/>
            <person name="Vincze T."/>
            <person name="Roberts R.J."/>
        </authorList>
    </citation>
    <scope>NUCLEOTIDE SEQUENCE [LARGE SCALE GENOMIC DNA]</scope>
    <source>
        <strain evidence="5 6">P</strain>
    </source>
</reference>
<comment type="cofactor">
    <cofactor evidence="1">
        <name>pyridoxal 5'-phosphate</name>
        <dbReference type="ChEBI" id="CHEBI:597326"/>
    </cofactor>
</comment>
<evidence type="ECO:0000259" key="4">
    <source>
        <dbReference type="Pfam" id="PF01212"/>
    </source>
</evidence>
<evidence type="ECO:0000256" key="2">
    <source>
        <dbReference type="ARBA" id="ARBA00006966"/>
    </source>
</evidence>
<proteinExistence type="inferred from homology"/>
<dbReference type="EMBL" id="CP035807">
    <property type="protein sequence ID" value="QEN04289.1"/>
    <property type="molecule type" value="Genomic_DNA"/>
</dbReference>
<gene>
    <name evidence="5" type="ORF">EW093_06095</name>
</gene>
<dbReference type="AlphaFoldDB" id="A0A5C1QBP2"/>
<dbReference type="KEGG" id="sper:EW093_06095"/>
<dbReference type="SUPFAM" id="SSF53383">
    <property type="entry name" value="PLP-dependent transferases"/>
    <property type="match status" value="1"/>
</dbReference>
<evidence type="ECO:0000256" key="1">
    <source>
        <dbReference type="ARBA" id="ARBA00001933"/>
    </source>
</evidence>
<name>A0A5C1QBP2_9SPIO</name>
<dbReference type="GO" id="GO:0008483">
    <property type="term" value="F:transaminase activity"/>
    <property type="evidence" value="ECO:0007669"/>
    <property type="project" value="UniProtKB-KW"/>
</dbReference>
<protein>
    <submittedName>
        <fullName evidence="5">Aminotransferase class I/II-fold pyridoxal phosphate-dependent enzyme</fullName>
    </submittedName>
</protein>
<dbReference type="GO" id="GO:0016829">
    <property type="term" value="F:lyase activity"/>
    <property type="evidence" value="ECO:0007669"/>
    <property type="project" value="InterPro"/>
</dbReference>
<dbReference type="PANTHER" id="PTHR48097">
    <property type="entry name" value="L-THREONINE ALDOLASE-RELATED"/>
    <property type="match status" value="1"/>
</dbReference>
<dbReference type="InterPro" id="IPR015422">
    <property type="entry name" value="PyrdxlP-dep_Trfase_small"/>
</dbReference>
<dbReference type="Gene3D" id="3.90.1150.10">
    <property type="entry name" value="Aspartate Aminotransferase, domain 1"/>
    <property type="match status" value="1"/>
</dbReference>
<dbReference type="GO" id="GO:0006520">
    <property type="term" value="P:amino acid metabolic process"/>
    <property type="evidence" value="ECO:0007669"/>
    <property type="project" value="InterPro"/>
</dbReference>
<evidence type="ECO:0000313" key="6">
    <source>
        <dbReference type="Proteomes" id="UP000323824"/>
    </source>
</evidence>
<dbReference type="Gene3D" id="3.40.640.10">
    <property type="entry name" value="Type I PLP-dependent aspartate aminotransferase-like (Major domain)"/>
    <property type="match status" value="1"/>
</dbReference>
<comment type="similarity">
    <text evidence="2">Belongs to the threonine aldolase family.</text>
</comment>
<reference evidence="5 6" key="2">
    <citation type="submission" date="2019-09" db="EMBL/GenBank/DDBJ databases">
        <title>Complete Genome Sequence and Methylome Analysis of free living Spirochaetas.</title>
        <authorList>
            <person name="Leshcheva N."/>
            <person name="Mikheeva N."/>
        </authorList>
    </citation>
    <scope>NUCLEOTIDE SEQUENCE [LARGE SCALE GENOMIC DNA]</scope>
    <source>
        <strain evidence="5 6">P</strain>
    </source>
</reference>
<keyword evidence="3" id="KW-0663">Pyridoxal phosphate</keyword>